<dbReference type="Pfam" id="PF00249">
    <property type="entry name" value="Myb_DNA-binding"/>
    <property type="match status" value="2"/>
</dbReference>
<dbReference type="Gene3D" id="1.10.10.60">
    <property type="entry name" value="Homeodomain-like"/>
    <property type="match status" value="2"/>
</dbReference>
<comment type="caution">
    <text evidence="7">The sequence shown here is derived from an EMBL/GenBank/DDBJ whole genome shotgun (WGS) entry which is preliminary data.</text>
</comment>
<dbReference type="InterPro" id="IPR017884">
    <property type="entry name" value="SANT_dom"/>
</dbReference>
<gene>
    <name evidence="7" type="ORF">POM88_038846</name>
</gene>
<organism evidence="7 8">
    <name type="scientific">Heracleum sosnowskyi</name>
    <dbReference type="NCBI Taxonomy" id="360622"/>
    <lineage>
        <taxon>Eukaryota</taxon>
        <taxon>Viridiplantae</taxon>
        <taxon>Streptophyta</taxon>
        <taxon>Embryophyta</taxon>
        <taxon>Tracheophyta</taxon>
        <taxon>Spermatophyta</taxon>
        <taxon>Magnoliopsida</taxon>
        <taxon>eudicotyledons</taxon>
        <taxon>Gunneridae</taxon>
        <taxon>Pentapetalae</taxon>
        <taxon>asterids</taxon>
        <taxon>campanulids</taxon>
        <taxon>Apiales</taxon>
        <taxon>Apiaceae</taxon>
        <taxon>Apioideae</taxon>
        <taxon>apioid superclade</taxon>
        <taxon>Tordylieae</taxon>
        <taxon>Tordyliinae</taxon>
        <taxon>Heracleum</taxon>
    </lineage>
</organism>
<sequence length="822" mass="92178">MFKKLYKIPNCSRWFSWDEIHELERNTLNGFFNATSITRTPKIYKEHRDFVVCKYREDCSRRLTFSEGVEDGVPYGIKVVGNLNSLKAVVVPSVVGNVGGGEGKVSGLASYWDRYEEGRKVDEKLVCGGCKGDCYSGGRYEYIKDKNFVICLKCFQIKNCVENKAVDDFKFSDCTPGNWNIESSWSGAETLLLLDSALKYEDDWELVAQHVQTKSKHDCISKLIQLPFGELMFGFANVRHGLWDMNDSRSIVKKVNVDSSEFLDITETVKVPLSDAGNDLKNEIEQNGSAENVTPLRKRLRIVLVSNTSSSLMKQVSRLSTIVGPHITSSASEAAVAALCFENLCPRGIFEVNDDGSRNFGSLQNKRQRVSPAKDSDMDGSYASGTSSNSMHCKMCQYVHGWFSWDEIHELERNTLNGFFNATSITRTPKIYKEHRDFVVCKYREDCSRRLTFSEGVEDGVPYGIKVVGNLNSLKAVVVPSVVGNVGGGEGKVSGLASYWDRYEEGRKVDEKLVCGGCKGDCYSGGRYEYIKDKNFVICLKCFQIKNCVENKAVDDFKFSDCTPGNWNIESSWSGAETLLLLDSALKYEDDWELVAQHVQTKSKHDCISKLIQLPFGELMFGFANVRHGLWDMNDSRSIVKKVNVDSSEFLDITETVKVPLSDAGNDLKNEIEQNGSAENVTPLRKRLRIVLVSNTSSSLMKQVSRLSTIVGPHITSSASEAAVAALCFENLCPRGIFEVNDDGSRNFGSLQNKRQRVSPAKDSDMDGSYASGYEFDFRREADAMERIRLFLYSKGKKSPVQVPRLIRNMVTRKDILKSQKT</sequence>
<dbReference type="InterPro" id="IPR001005">
    <property type="entry name" value="SANT/Myb"/>
</dbReference>
<dbReference type="InterPro" id="IPR036388">
    <property type="entry name" value="WH-like_DNA-bd_sf"/>
</dbReference>
<dbReference type="Proteomes" id="UP001237642">
    <property type="component" value="Unassembled WGS sequence"/>
</dbReference>
<evidence type="ECO:0000256" key="5">
    <source>
        <dbReference type="SAM" id="MobiDB-lite"/>
    </source>
</evidence>
<dbReference type="PROSITE" id="PS51293">
    <property type="entry name" value="SANT"/>
    <property type="match status" value="2"/>
</dbReference>
<evidence type="ECO:0000256" key="2">
    <source>
        <dbReference type="ARBA" id="ARBA00023125"/>
    </source>
</evidence>
<evidence type="ECO:0000256" key="1">
    <source>
        <dbReference type="ARBA" id="ARBA00023015"/>
    </source>
</evidence>
<evidence type="ECO:0000256" key="4">
    <source>
        <dbReference type="ARBA" id="ARBA00023242"/>
    </source>
</evidence>
<evidence type="ECO:0000259" key="6">
    <source>
        <dbReference type="PROSITE" id="PS51293"/>
    </source>
</evidence>
<keyword evidence="1" id="KW-0805">Transcription regulation</keyword>
<dbReference type="PANTHER" id="PTHR12802:SF140">
    <property type="entry name" value="SWI_SNF COMPLEX SUBUNIT SWI3A"/>
    <property type="match status" value="1"/>
</dbReference>
<evidence type="ECO:0000313" key="7">
    <source>
        <dbReference type="EMBL" id="KAK1363285.1"/>
    </source>
</evidence>
<dbReference type="SUPFAM" id="SSF46689">
    <property type="entry name" value="Homeodomain-like"/>
    <property type="match status" value="4"/>
</dbReference>
<dbReference type="Pfam" id="PF04433">
    <property type="entry name" value="SWIRM"/>
    <property type="match status" value="2"/>
</dbReference>
<proteinExistence type="predicted"/>
<feature type="domain" description="SANT" evidence="6">
    <location>
        <begin position="568"/>
        <end position="619"/>
    </location>
</feature>
<evidence type="ECO:0000313" key="8">
    <source>
        <dbReference type="Proteomes" id="UP001237642"/>
    </source>
</evidence>
<evidence type="ECO:0000256" key="3">
    <source>
        <dbReference type="ARBA" id="ARBA00023163"/>
    </source>
</evidence>
<dbReference type="AlphaFoldDB" id="A0AAD8M5X1"/>
<name>A0AAD8M5X1_9APIA</name>
<keyword evidence="2" id="KW-0238">DNA-binding</keyword>
<feature type="domain" description="SANT" evidence="6">
    <location>
        <begin position="180"/>
        <end position="231"/>
    </location>
</feature>
<reference evidence="7" key="1">
    <citation type="submission" date="2023-02" db="EMBL/GenBank/DDBJ databases">
        <title>Genome of toxic invasive species Heracleum sosnowskyi carries increased number of genes despite the absence of recent whole-genome duplications.</title>
        <authorList>
            <person name="Schelkunov M."/>
            <person name="Shtratnikova V."/>
            <person name="Makarenko M."/>
            <person name="Klepikova A."/>
            <person name="Omelchenko D."/>
            <person name="Novikova G."/>
            <person name="Obukhova E."/>
            <person name="Bogdanov V."/>
            <person name="Penin A."/>
            <person name="Logacheva M."/>
        </authorList>
    </citation>
    <scope>NUCLEOTIDE SEQUENCE</scope>
    <source>
        <strain evidence="7">Hsosn_3</strain>
        <tissue evidence="7">Leaf</tissue>
    </source>
</reference>
<accession>A0AAD8M5X1</accession>
<dbReference type="EMBL" id="JAUIZM010000009">
    <property type="protein sequence ID" value="KAK1363285.1"/>
    <property type="molecule type" value="Genomic_DNA"/>
</dbReference>
<reference evidence="7" key="2">
    <citation type="submission" date="2023-05" db="EMBL/GenBank/DDBJ databases">
        <authorList>
            <person name="Schelkunov M.I."/>
        </authorList>
    </citation>
    <scope>NUCLEOTIDE SEQUENCE</scope>
    <source>
        <strain evidence="7">Hsosn_3</strain>
        <tissue evidence="7">Leaf</tissue>
    </source>
</reference>
<dbReference type="InterPro" id="IPR007526">
    <property type="entry name" value="SWIRM"/>
</dbReference>
<protein>
    <recommendedName>
        <fullName evidence="6">SANT domain-containing protein</fullName>
    </recommendedName>
</protein>
<dbReference type="GO" id="GO:0003677">
    <property type="term" value="F:DNA binding"/>
    <property type="evidence" value="ECO:0007669"/>
    <property type="project" value="UniProtKB-KW"/>
</dbReference>
<keyword evidence="3" id="KW-0804">Transcription</keyword>
<dbReference type="SMART" id="SM00717">
    <property type="entry name" value="SANT"/>
    <property type="match status" value="2"/>
</dbReference>
<dbReference type="CDD" id="cd00167">
    <property type="entry name" value="SANT"/>
    <property type="match status" value="2"/>
</dbReference>
<dbReference type="InterPro" id="IPR009057">
    <property type="entry name" value="Homeodomain-like_sf"/>
</dbReference>
<keyword evidence="8" id="KW-1185">Reference proteome</keyword>
<feature type="region of interest" description="Disordered" evidence="5">
    <location>
        <begin position="360"/>
        <end position="388"/>
    </location>
</feature>
<dbReference type="Gene3D" id="1.10.10.10">
    <property type="entry name" value="Winged helix-like DNA-binding domain superfamily/Winged helix DNA-binding domain"/>
    <property type="match status" value="2"/>
</dbReference>
<dbReference type="PANTHER" id="PTHR12802">
    <property type="entry name" value="SWI/SNF COMPLEX-RELATED"/>
    <property type="match status" value="1"/>
</dbReference>
<keyword evidence="4" id="KW-0539">Nucleus</keyword>